<gene>
    <name evidence="2" type="ORF">Q7C36_016005</name>
</gene>
<dbReference type="GO" id="GO:0006357">
    <property type="term" value="P:regulation of transcription by RNA polymerase II"/>
    <property type="evidence" value="ECO:0007669"/>
    <property type="project" value="TreeGrafter"/>
</dbReference>
<dbReference type="PANTHER" id="PTHR46878">
    <property type="entry name" value="FORKHEAD BOX PROTEIN M1"/>
    <property type="match status" value="1"/>
</dbReference>
<evidence type="ECO:0000256" key="1">
    <source>
        <dbReference type="SAM" id="MobiDB-lite"/>
    </source>
</evidence>
<dbReference type="GO" id="GO:0000086">
    <property type="term" value="P:G2/M transition of mitotic cell cycle"/>
    <property type="evidence" value="ECO:0007669"/>
    <property type="project" value="InterPro"/>
</dbReference>
<dbReference type="GO" id="GO:0003700">
    <property type="term" value="F:DNA-binding transcription factor activity"/>
    <property type="evidence" value="ECO:0007669"/>
    <property type="project" value="InterPro"/>
</dbReference>
<dbReference type="EMBL" id="JAVHJS010000016">
    <property type="protein sequence ID" value="KAK2832543.1"/>
    <property type="molecule type" value="Genomic_DNA"/>
</dbReference>
<reference evidence="2" key="1">
    <citation type="submission" date="2023-08" db="EMBL/GenBank/DDBJ databases">
        <title>Pelteobagrus vachellii genome.</title>
        <authorList>
            <person name="Liu H."/>
        </authorList>
    </citation>
    <scope>NUCLEOTIDE SEQUENCE</scope>
    <source>
        <strain evidence="2">PRFRI_2022a</strain>
        <tissue evidence="2">Muscle</tissue>
    </source>
</reference>
<accession>A0AA88M9D4</accession>
<proteinExistence type="predicted"/>
<name>A0AA88M9D4_TACVA</name>
<sequence>MSSPRRPIILTRRKRPFQRNEANETQNKSSTASGARSVSASAQDGIRVVDHPTRPEALVVVVPETADLQSVLDALTAKRKERGTPGPNKFIFLSGRYGSDDEVKALFQATSETKNLLRPEAGVAGNDQTLPNSGLPVTNEPNCSVLDDSLTNIQWLGKMSTQVSGPEAGKKDSDKEKFDGCVQLQEQQKRVVADPKKATVCTTERKMKPLLPRKDSYLVPIHLPLTPSLFLPSSAAARSLSTPQQTSTASNPVSRSGCKRLCIAPKVPKGESSVVGMSAPVAEVEEERMCIPLSEPCSSEQKEILRKRYERISRRKQRLVPLSNEEPVLLFPEGTFFD</sequence>
<evidence type="ECO:0000313" key="3">
    <source>
        <dbReference type="Proteomes" id="UP001187315"/>
    </source>
</evidence>
<dbReference type="GO" id="GO:0005634">
    <property type="term" value="C:nucleus"/>
    <property type="evidence" value="ECO:0007669"/>
    <property type="project" value="TreeGrafter"/>
</dbReference>
<evidence type="ECO:0000313" key="2">
    <source>
        <dbReference type="EMBL" id="KAK2832543.1"/>
    </source>
</evidence>
<dbReference type="GO" id="GO:0042127">
    <property type="term" value="P:regulation of cell population proliferation"/>
    <property type="evidence" value="ECO:0007669"/>
    <property type="project" value="TreeGrafter"/>
</dbReference>
<keyword evidence="3" id="KW-1185">Reference proteome</keyword>
<protein>
    <submittedName>
        <fullName evidence="2">Uncharacterized protein</fullName>
    </submittedName>
</protein>
<feature type="region of interest" description="Disordered" evidence="1">
    <location>
        <begin position="1"/>
        <end position="50"/>
    </location>
</feature>
<dbReference type="AlphaFoldDB" id="A0AA88M9D4"/>
<dbReference type="GO" id="GO:0000977">
    <property type="term" value="F:RNA polymerase II transcription regulatory region sequence-specific DNA binding"/>
    <property type="evidence" value="ECO:0007669"/>
    <property type="project" value="TreeGrafter"/>
</dbReference>
<comment type="caution">
    <text evidence="2">The sequence shown here is derived from an EMBL/GenBank/DDBJ whole genome shotgun (WGS) entry which is preliminary data.</text>
</comment>
<dbReference type="InterPro" id="IPR042839">
    <property type="entry name" value="FOXM1"/>
</dbReference>
<dbReference type="PANTHER" id="PTHR46878:SF1">
    <property type="entry name" value="FORKHEAD BOX PROTEIN M1"/>
    <property type="match status" value="1"/>
</dbReference>
<organism evidence="2 3">
    <name type="scientific">Tachysurus vachellii</name>
    <name type="common">Darkbarbel catfish</name>
    <name type="synonym">Pelteobagrus vachellii</name>
    <dbReference type="NCBI Taxonomy" id="175792"/>
    <lineage>
        <taxon>Eukaryota</taxon>
        <taxon>Metazoa</taxon>
        <taxon>Chordata</taxon>
        <taxon>Craniata</taxon>
        <taxon>Vertebrata</taxon>
        <taxon>Euteleostomi</taxon>
        <taxon>Actinopterygii</taxon>
        <taxon>Neopterygii</taxon>
        <taxon>Teleostei</taxon>
        <taxon>Ostariophysi</taxon>
        <taxon>Siluriformes</taxon>
        <taxon>Bagridae</taxon>
        <taxon>Tachysurus</taxon>
    </lineage>
</organism>
<dbReference type="Proteomes" id="UP001187315">
    <property type="component" value="Unassembled WGS sequence"/>
</dbReference>
<feature type="compositionally biased region" description="Polar residues" evidence="1">
    <location>
        <begin position="23"/>
        <end position="42"/>
    </location>
</feature>